<dbReference type="Pfam" id="PF00006">
    <property type="entry name" value="ATP-synt_ab"/>
    <property type="match status" value="1"/>
</dbReference>
<dbReference type="GO" id="GO:0046933">
    <property type="term" value="F:proton-transporting ATP synthase activity, rotational mechanism"/>
    <property type="evidence" value="ECO:0007669"/>
    <property type="project" value="TreeGrafter"/>
</dbReference>
<dbReference type="InterPro" id="IPR027417">
    <property type="entry name" value="P-loop_NTPase"/>
</dbReference>
<keyword evidence="4" id="KW-1278">Translocase</keyword>
<dbReference type="EC" id="7.4.2.8" evidence="5"/>
<feature type="non-terminal residue" evidence="7">
    <location>
        <position position="1"/>
    </location>
</feature>
<evidence type="ECO:0000256" key="2">
    <source>
        <dbReference type="ARBA" id="ARBA00022741"/>
    </source>
</evidence>
<evidence type="ECO:0000256" key="3">
    <source>
        <dbReference type="ARBA" id="ARBA00022840"/>
    </source>
</evidence>
<reference evidence="7 8" key="1">
    <citation type="submission" date="2020-04" db="EMBL/GenBank/DDBJ databases">
        <title>Whole-genome sequencing of Vibrio spp. from China reveals different genetic environments of blaCTX-M-14 among diverse lineages.</title>
        <authorList>
            <person name="Zheng Z."/>
            <person name="Ye L."/>
            <person name="Chen S."/>
        </authorList>
    </citation>
    <scope>NUCLEOTIDE SEQUENCE [LARGE SCALE GENOMIC DNA]</scope>
    <source>
        <strain evidence="7 8">Vb0574</strain>
    </source>
</reference>
<dbReference type="InterPro" id="IPR050053">
    <property type="entry name" value="ATPase_alpha/beta_chains"/>
</dbReference>
<dbReference type="PANTHER" id="PTHR15184:SF9">
    <property type="entry name" value="SPI-1 TYPE 3 SECRETION SYSTEM ATPASE"/>
    <property type="match status" value="1"/>
</dbReference>
<evidence type="ECO:0000256" key="5">
    <source>
        <dbReference type="ARBA" id="ARBA00024382"/>
    </source>
</evidence>
<sequence length="124" mass="13364">QSQEPSAWYPVYRDAPHPMQRKLIEKPISLGVRSIDGLLTCGEGQRMGIFAAAGGGKSTLLAKLIRSAEVDVTVLALIGERGREVREFIEHDLGEEGMAKSVLVVATSDRPAMERAKAAFVATS</sequence>
<protein>
    <recommendedName>
        <fullName evidence="5">protein-secreting ATPase</fullName>
        <ecNumber evidence="5">7.4.2.8</ecNumber>
    </recommendedName>
</protein>
<evidence type="ECO:0000313" key="8">
    <source>
        <dbReference type="Proteomes" id="UP000555836"/>
    </source>
</evidence>
<evidence type="ECO:0000256" key="1">
    <source>
        <dbReference type="ARBA" id="ARBA00022448"/>
    </source>
</evidence>
<evidence type="ECO:0000259" key="6">
    <source>
        <dbReference type="Pfam" id="PF00006"/>
    </source>
</evidence>
<keyword evidence="2" id="KW-0547">Nucleotide-binding</keyword>
<dbReference type="GO" id="GO:0005524">
    <property type="term" value="F:ATP binding"/>
    <property type="evidence" value="ECO:0007669"/>
    <property type="project" value="UniProtKB-KW"/>
</dbReference>
<evidence type="ECO:0000313" key="7">
    <source>
        <dbReference type="EMBL" id="NMU28340.1"/>
    </source>
</evidence>
<organism evidence="7 8">
    <name type="scientific">Vibrio parahaemolyticus</name>
    <dbReference type="NCBI Taxonomy" id="670"/>
    <lineage>
        <taxon>Bacteria</taxon>
        <taxon>Pseudomonadati</taxon>
        <taxon>Pseudomonadota</taxon>
        <taxon>Gammaproteobacteria</taxon>
        <taxon>Vibrionales</taxon>
        <taxon>Vibrionaceae</taxon>
        <taxon>Vibrio</taxon>
    </lineage>
</organism>
<accession>A0A7Y0X7S1</accession>
<dbReference type="EMBL" id="JABCLD010001920">
    <property type="protein sequence ID" value="NMU28340.1"/>
    <property type="molecule type" value="Genomic_DNA"/>
</dbReference>
<dbReference type="InterPro" id="IPR000194">
    <property type="entry name" value="ATPase_F1/V1/A1_a/bsu_nucl-bd"/>
</dbReference>
<dbReference type="Proteomes" id="UP000555836">
    <property type="component" value="Unassembled WGS sequence"/>
</dbReference>
<evidence type="ECO:0000256" key="4">
    <source>
        <dbReference type="ARBA" id="ARBA00022967"/>
    </source>
</evidence>
<dbReference type="Gene3D" id="3.40.50.12240">
    <property type="match status" value="1"/>
</dbReference>
<gene>
    <name evidence="7" type="ORF">HKB21_22265</name>
</gene>
<proteinExistence type="predicted"/>
<dbReference type="PANTHER" id="PTHR15184">
    <property type="entry name" value="ATP SYNTHASE"/>
    <property type="match status" value="1"/>
</dbReference>
<feature type="non-terminal residue" evidence="7">
    <location>
        <position position="124"/>
    </location>
</feature>
<name>A0A7Y0X7S1_VIBPH</name>
<keyword evidence="3" id="KW-0067">ATP-binding</keyword>
<dbReference type="GO" id="GO:0008564">
    <property type="term" value="F:protein-exporting ATPase activity"/>
    <property type="evidence" value="ECO:0007669"/>
    <property type="project" value="UniProtKB-EC"/>
</dbReference>
<comment type="caution">
    <text evidence="7">The sequence shown here is derived from an EMBL/GenBank/DDBJ whole genome shotgun (WGS) entry which is preliminary data.</text>
</comment>
<dbReference type="SUPFAM" id="SSF52540">
    <property type="entry name" value="P-loop containing nucleoside triphosphate hydrolases"/>
    <property type="match status" value="1"/>
</dbReference>
<feature type="domain" description="ATPase F1/V1/A1 complex alpha/beta subunit nucleotide-binding" evidence="6">
    <location>
        <begin position="31"/>
        <end position="123"/>
    </location>
</feature>
<dbReference type="AlphaFoldDB" id="A0A7Y0X7S1"/>
<keyword evidence="1" id="KW-0813">Transport</keyword>